<dbReference type="AlphaFoldDB" id="A0A4U6T0X4"/>
<keyword evidence="3" id="KW-1185">Reference proteome</keyword>
<feature type="transmembrane region" description="Helical" evidence="1">
    <location>
        <begin position="39"/>
        <end position="66"/>
    </location>
</feature>
<keyword evidence="1" id="KW-0472">Membrane</keyword>
<keyword evidence="1" id="KW-1133">Transmembrane helix</keyword>
<keyword evidence="1" id="KW-0812">Transmembrane</keyword>
<dbReference type="Proteomes" id="UP000298652">
    <property type="component" value="Chromosome 9"/>
</dbReference>
<accession>A0A4U6T0X4</accession>
<sequence>MNSLQSFLALLPITLFNPPRILSICDLDSQFVDRKKLLLLLRLALAPSFLFVLSVLACLFLSFFLWSCPEFLPSLRLDLGLKLLEEPPNPILPSLPLELLSRGKAEKEIR</sequence>
<organism evidence="2 3">
    <name type="scientific">Setaria viridis</name>
    <name type="common">Green bristlegrass</name>
    <name type="synonym">Setaria italica subsp. viridis</name>
    <dbReference type="NCBI Taxonomy" id="4556"/>
    <lineage>
        <taxon>Eukaryota</taxon>
        <taxon>Viridiplantae</taxon>
        <taxon>Streptophyta</taxon>
        <taxon>Embryophyta</taxon>
        <taxon>Tracheophyta</taxon>
        <taxon>Spermatophyta</taxon>
        <taxon>Magnoliopsida</taxon>
        <taxon>Liliopsida</taxon>
        <taxon>Poales</taxon>
        <taxon>Poaceae</taxon>
        <taxon>PACMAD clade</taxon>
        <taxon>Panicoideae</taxon>
        <taxon>Panicodae</taxon>
        <taxon>Paniceae</taxon>
        <taxon>Cenchrinae</taxon>
        <taxon>Setaria</taxon>
    </lineage>
</organism>
<protein>
    <submittedName>
        <fullName evidence="2">Uncharacterized protein</fullName>
    </submittedName>
</protein>
<name>A0A4U6T0X4_SETVI</name>
<dbReference type="EMBL" id="CM016560">
    <property type="protein sequence ID" value="TKV95110.1"/>
    <property type="molecule type" value="Genomic_DNA"/>
</dbReference>
<evidence type="ECO:0000256" key="1">
    <source>
        <dbReference type="SAM" id="Phobius"/>
    </source>
</evidence>
<proteinExistence type="predicted"/>
<evidence type="ECO:0000313" key="2">
    <source>
        <dbReference type="EMBL" id="TKV95110.1"/>
    </source>
</evidence>
<reference evidence="2" key="1">
    <citation type="submission" date="2019-03" db="EMBL/GenBank/DDBJ databases">
        <title>WGS assembly of Setaria viridis.</title>
        <authorList>
            <person name="Huang P."/>
            <person name="Jenkins J."/>
            <person name="Grimwood J."/>
            <person name="Barry K."/>
            <person name="Healey A."/>
            <person name="Mamidi S."/>
            <person name="Sreedasyam A."/>
            <person name="Shu S."/>
            <person name="Feldman M."/>
            <person name="Wu J."/>
            <person name="Yu Y."/>
            <person name="Chen C."/>
            <person name="Johnson J."/>
            <person name="Rokhsar D."/>
            <person name="Baxter I."/>
            <person name="Schmutz J."/>
            <person name="Brutnell T."/>
            <person name="Kellogg E."/>
        </authorList>
    </citation>
    <scope>NUCLEOTIDE SEQUENCE [LARGE SCALE GENOMIC DNA]</scope>
</reference>
<evidence type="ECO:0000313" key="3">
    <source>
        <dbReference type="Proteomes" id="UP000298652"/>
    </source>
</evidence>
<dbReference type="Gramene" id="TKV95110">
    <property type="protein sequence ID" value="TKV95110"/>
    <property type="gene ID" value="SEVIR_9G339500v2"/>
</dbReference>
<gene>
    <name evidence="2" type="ORF">SEVIR_9G339500v2</name>
</gene>